<keyword evidence="5 8" id="KW-0067">ATP-binding</keyword>
<organism evidence="8 9">
    <name type="scientific">Microbacterium enclense</name>
    <dbReference type="NCBI Taxonomy" id="993073"/>
    <lineage>
        <taxon>Bacteria</taxon>
        <taxon>Bacillati</taxon>
        <taxon>Actinomycetota</taxon>
        <taxon>Actinomycetes</taxon>
        <taxon>Micrococcales</taxon>
        <taxon>Microbacteriaceae</taxon>
        <taxon>Microbacterium</taxon>
    </lineage>
</organism>
<evidence type="ECO:0000313" key="9">
    <source>
        <dbReference type="Proteomes" id="UP000183203"/>
    </source>
</evidence>
<keyword evidence="4" id="KW-0547">Nucleotide-binding</keyword>
<dbReference type="OrthoDB" id="9804819at2"/>
<protein>
    <submittedName>
        <fullName evidence="8">Multidrug/hemolysin transport system ATP-binding protein</fullName>
    </submittedName>
</protein>
<reference evidence="8 9" key="1">
    <citation type="submission" date="2016-09" db="EMBL/GenBank/DDBJ databases">
        <authorList>
            <person name="Capua I."/>
            <person name="De Benedictis P."/>
            <person name="Joannis T."/>
            <person name="Lombin L.H."/>
            <person name="Cattoli G."/>
        </authorList>
    </citation>
    <scope>NUCLEOTIDE SEQUENCE [LARGE SCALE GENOMIC DNA]</scope>
    <source>
        <strain evidence="8 9">NIO-1002</strain>
    </source>
</reference>
<comment type="subcellular location">
    <subcellularLocation>
        <location evidence="1">Cell membrane</location>
        <topology evidence="1">Peripheral membrane protein</topology>
    </subcellularLocation>
</comment>
<dbReference type="GO" id="GO:0005886">
    <property type="term" value="C:plasma membrane"/>
    <property type="evidence" value="ECO:0007669"/>
    <property type="project" value="UniProtKB-SubCell"/>
</dbReference>
<proteinExistence type="inferred from homology"/>
<evidence type="ECO:0000256" key="6">
    <source>
        <dbReference type="ARBA" id="ARBA00023251"/>
    </source>
</evidence>
<name>A0A1G6GXT6_9MICO</name>
<dbReference type="SMART" id="SM00382">
    <property type="entry name" value="AAA"/>
    <property type="match status" value="1"/>
</dbReference>
<dbReference type="Gene3D" id="3.40.50.300">
    <property type="entry name" value="P-loop containing nucleotide triphosphate hydrolases"/>
    <property type="match status" value="1"/>
</dbReference>
<dbReference type="RefSeq" id="WP_058231048.1">
    <property type="nucleotide sequence ID" value="NZ_FMYG01000001.1"/>
</dbReference>
<dbReference type="GO" id="GO:0046677">
    <property type="term" value="P:response to antibiotic"/>
    <property type="evidence" value="ECO:0007669"/>
    <property type="project" value="UniProtKB-KW"/>
</dbReference>
<dbReference type="GO" id="GO:0005524">
    <property type="term" value="F:ATP binding"/>
    <property type="evidence" value="ECO:0007669"/>
    <property type="project" value="UniProtKB-KW"/>
</dbReference>
<dbReference type="PROSITE" id="PS50893">
    <property type="entry name" value="ABC_TRANSPORTER_2"/>
    <property type="match status" value="1"/>
</dbReference>
<dbReference type="PANTHER" id="PTHR42711:SF5">
    <property type="entry name" value="ABC TRANSPORTER ATP-BINDING PROTEIN NATA"/>
    <property type="match status" value="1"/>
</dbReference>
<dbReference type="EMBL" id="FMYG01000001">
    <property type="protein sequence ID" value="SDB86708.1"/>
    <property type="molecule type" value="Genomic_DNA"/>
</dbReference>
<dbReference type="PANTHER" id="PTHR42711">
    <property type="entry name" value="ABC TRANSPORTER ATP-BINDING PROTEIN"/>
    <property type="match status" value="1"/>
</dbReference>
<dbReference type="SUPFAM" id="SSF52540">
    <property type="entry name" value="P-loop containing nucleoside triphosphate hydrolases"/>
    <property type="match status" value="1"/>
</dbReference>
<dbReference type="Proteomes" id="UP000183203">
    <property type="component" value="Unassembled WGS sequence"/>
</dbReference>
<comment type="similarity">
    <text evidence="2">Belongs to the ABC transporter superfamily.</text>
</comment>
<gene>
    <name evidence="8" type="ORF">SAMN05216418_0803</name>
</gene>
<dbReference type="GO" id="GO:0016887">
    <property type="term" value="F:ATP hydrolysis activity"/>
    <property type="evidence" value="ECO:0007669"/>
    <property type="project" value="InterPro"/>
</dbReference>
<evidence type="ECO:0000256" key="5">
    <source>
        <dbReference type="ARBA" id="ARBA00022840"/>
    </source>
</evidence>
<evidence type="ECO:0000259" key="7">
    <source>
        <dbReference type="PROSITE" id="PS50893"/>
    </source>
</evidence>
<dbReference type="InterPro" id="IPR017871">
    <property type="entry name" value="ABC_transporter-like_CS"/>
</dbReference>
<evidence type="ECO:0000256" key="3">
    <source>
        <dbReference type="ARBA" id="ARBA00022448"/>
    </source>
</evidence>
<sequence>MSIQVEHLRKSYGSLEAVRDLSFDVPTGSLFAFLGANGAGKSTTIGCITTVLRPTSGRIRVHDRDAVDDPYGVRGVIGAVFQQSLLDPLLSVRENLATRAGFYGLRRREASARIGELAELINLGDFLDRRYGVLSGGQKRRADIARAIIHRPRVVFLDEPTAGLDPQSREQIWSAIDQLRANHATTVFLTTHYMEETERADQVCIIARGEIVAEGSPARLRSAYSRSVLTVSASDVASVLAECETRGLVAARSGDLVRVHVDDIEQARSVLVSPWVTDFEFRHGTMDDVFLNVTGGQAA</sequence>
<dbReference type="STRING" id="993073.AS029_02810"/>
<evidence type="ECO:0000256" key="1">
    <source>
        <dbReference type="ARBA" id="ARBA00004202"/>
    </source>
</evidence>
<evidence type="ECO:0000313" key="8">
    <source>
        <dbReference type="EMBL" id="SDB86708.1"/>
    </source>
</evidence>
<dbReference type="InterPro" id="IPR003593">
    <property type="entry name" value="AAA+_ATPase"/>
</dbReference>
<dbReference type="InterPro" id="IPR003439">
    <property type="entry name" value="ABC_transporter-like_ATP-bd"/>
</dbReference>
<accession>A0A1G6GXT6</accession>
<dbReference type="Pfam" id="PF00005">
    <property type="entry name" value="ABC_tran"/>
    <property type="match status" value="1"/>
</dbReference>
<dbReference type="InterPro" id="IPR050763">
    <property type="entry name" value="ABC_transporter_ATP-binding"/>
</dbReference>
<dbReference type="AlphaFoldDB" id="A0A1G6GXT6"/>
<keyword evidence="3" id="KW-0813">Transport</keyword>
<feature type="domain" description="ABC transporter" evidence="7">
    <location>
        <begin position="3"/>
        <end position="233"/>
    </location>
</feature>
<evidence type="ECO:0000256" key="2">
    <source>
        <dbReference type="ARBA" id="ARBA00005417"/>
    </source>
</evidence>
<evidence type="ECO:0000256" key="4">
    <source>
        <dbReference type="ARBA" id="ARBA00022741"/>
    </source>
</evidence>
<dbReference type="PROSITE" id="PS00211">
    <property type="entry name" value="ABC_TRANSPORTER_1"/>
    <property type="match status" value="1"/>
</dbReference>
<dbReference type="InterPro" id="IPR027417">
    <property type="entry name" value="P-loop_NTPase"/>
</dbReference>
<keyword evidence="6" id="KW-0046">Antibiotic resistance</keyword>